<dbReference type="EMBL" id="JAQGDS010000003">
    <property type="protein sequence ID" value="KAJ6261965.1"/>
    <property type="molecule type" value="Genomic_DNA"/>
</dbReference>
<comment type="caution">
    <text evidence="2">The sequence shown here is derived from an EMBL/GenBank/DDBJ whole genome shotgun (WGS) entry which is preliminary data.</text>
</comment>
<feature type="compositionally biased region" description="Polar residues" evidence="1">
    <location>
        <begin position="359"/>
        <end position="382"/>
    </location>
</feature>
<keyword evidence="3" id="KW-1185">Reference proteome</keyword>
<feature type="region of interest" description="Disordered" evidence="1">
    <location>
        <begin position="143"/>
        <end position="178"/>
    </location>
</feature>
<feature type="compositionally biased region" description="Basic residues" evidence="1">
    <location>
        <begin position="635"/>
        <end position="644"/>
    </location>
</feature>
<name>A0AAD6J071_DREDA</name>
<dbReference type="AlphaFoldDB" id="A0AAD6J071"/>
<proteinExistence type="predicted"/>
<feature type="compositionally biased region" description="Polar residues" evidence="1">
    <location>
        <begin position="26"/>
        <end position="35"/>
    </location>
</feature>
<feature type="region of interest" description="Disordered" evidence="1">
    <location>
        <begin position="660"/>
        <end position="679"/>
    </location>
</feature>
<accession>A0AAD6J071</accession>
<feature type="compositionally biased region" description="Basic and acidic residues" evidence="1">
    <location>
        <begin position="236"/>
        <end position="247"/>
    </location>
</feature>
<feature type="compositionally biased region" description="Low complexity" evidence="1">
    <location>
        <begin position="41"/>
        <end position="51"/>
    </location>
</feature>
<dbReference type="Proteomes" id="UP001221413">
    <property type="component" value="Unassembled WGS sequence"/>
</dbReference>
<feature type="compositionally biased region" description="Basic and acidic residues" evidence="1">
    <location>
        <begin position="976"/>
        <end position="991"/>
    </location>
</feature>
<feature type="compositionally biased region" description="Low complexity" evidence="1">
    <location>
        <begin position="86"/>
        <end position="102"/>
    </location>
</feature>
<evidence type="ECO:0000256" key="1">
    <source>
        <dbReference type="SAM" id="MobiDB-lite"/>
    </source>
</evidence>
<protein>
    <recommendedName>
        <fullName evidence="4">DUF4211 domain-containing protein</fullName>
    </recommendedName>
</protein>
<feature type="compositionally biased region" description="Polar residues" evidence="1">
    <location>
        <begin position="146"/>
        <end position="163"/>
    </location>
</feature>
<organism evidence="2 3">
    <name type="scientific">Drechslerella dactyloides</name>
    <name type="common">Nematode-trapping fungus</name>
    <name type="synonym">Arthrobotrys dactyloides</name>
    <dbReference type="NCBI Taxonomy" id="74499"/>
    <lineage>
        <taxon>Eukaryota</taxon>
        <taxon>Fungi</taxon>
        <taxon>Dikarya</taxon>
        <taxon>Ascomycota</taxon>
        <taxon>Pezizomycotina</taxon>
        <taxon>Orbiliomycetes</taxon>
        <taxon>Orbiliales</taxon>
        <taxon>Orbiliaceae</taxon>
        <taxon>Drechslerella</taxon>
    </lineage>
</organism>
<feature type="region of interest" description="Disordered" evidence="1">
    <location>
        <begin position="468"/>
        <end position="510"/>
    </location>
</feature>
<evidence type="ECO:0000313" key="3">
    <source>
        <dbReference type="Proteomes" id="UP001221413"/>
    </source>
</evidence>
<feature type="region of interest" description="Disordered" evidence="1">
    <location>
        <begin position="529"/>
        <end position="655"/>
    </location>
</feature>
<feature type="region of interest" description="Disordered" evidence="1">
    <location>
        <begin position="923"/>
        <end position="1058"/>
    </location>
</feature>
<evidence type="ECO:0008006" key="4">
    <source>
        <dbReference type="Google" id="ProtNLM"/>
    </source>
</evidence>
<sequence>MPLLEPSEVAALGLSPKDIPAHKRQTPSQSGSPSANRVGRTSSSTTATTTTRPPHARRGNLSKLQAVTSNSSTSASPPIVTSRPTSSQSASASASASASPTVGSKFAFGTAGGSSGSGFEVCIKVPSKRKHAQLRQYQRFPDADSVSATTGEWQAQIPGTDQGSGKRLREGITAGGEPSAEDLDAAFVEAYLAGEPNGGSVPAKDGALEETEAGTSEHPGLAYVDDGRDPFSFVKKPSDVDHSREASPRVQRPAASSRQRRSQSLYDPSRLQLQQQDQSHHESRPTVQSDSHPAPAGQQPPRHMRNASESLINSSTRHDLNARHLMPPPQFVPHQVENIQPEHLSTGLSERQLGKQPASFPTDTPSTNLDAQWSGPSDAQDTASQWIAQISEELKRQYDYVQRAGDAKRQYDAGQGPEWTTGPITRWAPGTQAIWVTKSTPAQTTTSPGLQSGMTQHSTQPLGSLFLDEDDGDDDAMDYDLTDNLATPGPDTQSELQIAEPDEDTSTIGNGFEARLGRRRLGSEEINALFGTPPQDRELCDNEPDEEEIETGTGASPEVRSAISTPAPKPVNVKATRPRQRSVRSRLGNQRAIESPETRPPRRIIVSESGSDSEAEHEQVPMSEASPEPSQEVVRRKKNPKKPRLANGEEDLTGLKVKPLEPRTRGKGRFHSKIDTPPTLNIAPHESELNAFKALVFRVFCRALFPKNTQHTISGDINEGRKLVIIRIINGIRALYGPNFQAIVDEWRAEFREEMRRMRIHFLAPIKHEMGDNVLCSCCKQRHGVASSVRFFGVPCKNHQDGNVDIALDESDQDVDPDFKSGNDPARFYVGDKCIDIIRIHHSLKHWERHLKRWIMQSLQDCEFIDADGLSLLTHGLRITPRRIHEFGALHFDGWYDSAKEGLEARFEELCALLRESQNFRSENFGDDQKHNPIFNIKPKPTKRDRAFIRQNSPVSRPEAHGNGGNTRKNGPGVAVKKDAVDLTRDERPDTPEAPVPESSRAPALRPSAVPEPVPTTEEEKKKLLNEDIYFLSDGEQREEVEYELAEDEQPGRRRKRL</sequence>
<feature type="compositionally biased region" description="Acidic residues" evidence="1">
    <location>
        <begin position="468"/>
        <end position="481"/>
    </location>
</feature>
<feature type="region of interest" description="Disordered" evidence="1">
    <location>
        <begin position="1"/>
        <end position="102"/>
    </location>
</feature>
<feature type="compositionally biased region" description="Acidic residues" evidence="1">
    <location>
        <begin position="541"/>
        <end position="550"/>
    </location>
</feature>
<feature type="region of interest" description="Disordered" evidence="1">
    <location>
        <begin position="350"/>
        <end position="382"/>
    </location>
</feature>
<reference evidence="2" key="1">
    <citation type="submission" date="2023-01" db="EMBL/GenBank/DDBJ databases">
        <title>The chitinases involved in constricting ring structure development in the nematode-trapping fungus Drechslerella dactyloides.</title>
        <authorList>
            <person name="Wang R."/>
            <person name="Zhang L."/>
            <person name="Tang P."/>
            <person name="Li S."/>
            <person name="Liang L."/>
        </authorList>
    </citation>
    <scope>NUCLEOTIDE SEQUENCE</scope>
    <source>
        <strain evidence="2">YMF1.00031</strain>
    </source>
</reference>
<gene>
    <name evidence="2" type="ORF">Dda_2764</name>
</gene>
<feature type="compositionally biased region" description="Polar residues" evidence="1">
    <location>
        <begin position="62"/>
        <end position="76"/>
    </location>
</feature>
<feature type="region of interest" description="Disordered" evidence="1">
    <location>
        <begin position="196"/>
        <end position="304"/>
    </location>
</feature>
<evidence type="ECO:0000313" key="2">
    <source>
        <dbReference type="EMBL" id="KAJ6261965.1"/>
    </source>
</evidence>